<dbReference type="InterPro" id="IPR036280">
    <property type="entry name" value="Multihaem_cyt_sf"/>
</dbReference>
<dbReference type="PANTHER" id="PTHR35038:SF5">
    <property type="entry name" value="CYTOCHROME C-TYPE PROTEIN NRFB"/>
    <property type="match status" value="1"/>
</dbReference>
<feature type="domain" description="Cytochrome c7-like" evidence="2">
    <location>
        <begin position="278"/>
        <end position="366"/>
    </location>
</feature>
<keyword evidence="1" id="KW-0732">Signal</keyword>
<sequence length="644" mass="74487">MKYLLYMLLALFIGAAIAVIIVTGGSQCPRKIYLRDENGNIIIPQSTAPYSPRQTCGLSDCHDYGKIVKGYHFTQGWGEKVKKEDKAIYPWLLSYGNYGGRWCPTAPDFHWVSPLKISSPLQLDLTSFTFAINCGVCHPGGNTMEHDRQGHRYDVYLKKHPELAKDPTNGDYYQSKWDKTGVIEADCLLCHLKGYNFKIRWSQIKNLNFKWASTAASHLGEVIGTVKNGQKPIVRYNPRLFDEKNMVSLTITKKVDDRICIECHKFSDWKKRGVTWNAQHDVHLKNDIHCVDCHTAGMLALDSRIKGKERHQFAKGDDPGIWVRNDLDNTLSCKTCHNRGLKRIYMWGHKLILGKCFEKLDCTVCHIPKRYTQAALIQDSTVFNKDAKIPQAKRIWTYYGQEAGYYNYYFDLLSFLSDQPPHFWSPELCVYKGKIYPTNKTHSIWIGIKEPDKKGIMQISMHRLLEMWQKHFEEGKYKTLDLIKDDNGDGHPEVNTAQEREAIIKAVKAFLADEKIDLGKKQIVLVVDNLLYIDSNHYETLPKTSYENSPYASAFKLTHDVAPKEKALGYETCEECHSPHSKFFYRPVLVRLWDENGNALWEPQYKTLGYTKEQVEHLTHLKISTFKEYLHTLFNAWNSFWRGE</sequence>
<dbReference type="InterPro" id="IPR029467">
    <property type="entry name" value="Cyt_c7-like"/>
</dbReference>
<dbReference type="Proteomes" id="UP000885738">
    <property type="component" value="Unassembled WGS sequence"/>
</dbReference>
<evidence type="ECO:0000259" key="2">
    <source>
        <dbReference type="Pfam" id="PF14522"/>
    </source>
</evidence>
<evidence type="ECO:0000256" key="1">
    <source>
        <dbReference type="ARBA" id="ARBA00022729"/>
    </source>
</evidence>
<gene>
    <name evidence="3" type="ORF">ENI35_02210</name>
</gene>
<accession>A0A7C1VWZ6</accession>
<comment type="caution">
    <text evidence="3">The sequence shown here is derived from an EMBL/GenBank/DDBJ whole genome shotgun (WGS) entry which is preliminary data.</text>
</comment>
<dbReference type="AlphaFoldDB" id="A0A7C1VWZ6"/>
<name>A0A7C1VWZ6_DESA2</name>
<dbReference type="Gene3D" id="3.90.10.10">
    <property type="entry name" value="Cytochrome C3"/>
    <property type="match status" value="1"/>
</dbReference>
<dbReference type="InterPro" id="IPR051829">
    <property type="entry name" value="Multiheme_Cytochr_ET"/>
</dbReference>
<dbReference type="Pfam" id="PF14522">
    <property type="entry name" value="Cytochrome_C7"/>
    <property type="match status" value="1"/>
</dbReference>
<dbReference type="PANTHER" id="PTHR35038">
    <property type="entry name" value="DISSIMILATORY SULFITE REDUCTASE SIRA"/>
    <property type="match status" value="1"/>
</dbReference>
<dbReference type="GO" id="GO:0016491">
    <property type="term" value="F:oxidoreductase activity"/>
    <property type="evidence" value="ECO:0007669"/>
    <property type="project" value="TreeGrafter"/>
</dbReference>
<proteinExistence type="predicted"/>
<dbReference type="EMBL" id="DRIH01000070">
    <property type="protein sequence ID" value="HEC67619.1"/>
    <property type="molecule type" value="Genomic_DNA"/>
</dbReference>
<protein>
    <recommendedName>
        <fullName evidence="2">Cytochrome c7-like domain-containing protein</fullName>
    </recommendedName>
</protein>
<dbReference type="SUPFAM" id="SSF48695">
    <property type="entry name" value="Multiheme cytochromes"/>
    <property type="match status" value="1"/>
</dbReference>
<evidence type="ECO:0000313" key="3">
    <source>
        <dbReference type="EMBL" id="HEC67619.1"/>
    </source>
</evidence>
<organism evidence="3">
    <name type="scientific">Desulfofervidus auxilii</name>
    <dbReference type="NCBI Taxonomy" id="1621989"/>
    <lineage>
        <taxon>Bacteria</taxon>
        <taxon>Pseudomonadati</taxon>
        <taxon>Thermodesulfobacteriota</taxon>
        <taxon>Candidatus Desulfofervidia</taxon>
        <taxon>Candidatus Desulfofervidales</taxon>
        <taxon>Candidatus Desulfofervidaceae</taxon>
        <taxon>Candidatus Desulfofervidus</taxon>
    </lineage>
</organism>
<reference evidence="3" key="1">
    <citation type="journal article" date="2020" name="mSystems">
        <title>Genome- and Community-Level Interaction Insights into Carbon Utilization and Element Cycling Functions of Hydrothermarchaeota in Hydrothermal Sediment.</title>
        <authorList>
            <person name="Zhou Z."/>
            <person name="Liu Y."/>
            <person name="Xu W."/>
            <person name="Pan J."/>
            <person name="Luo Z.H."/>
            <person name="Li M."/>
        </authorList>
    </citation>
    <scope>NUCLEOTIDE SEQUENCE [LARGE SCALE GENOMIC DNA]</scope>
    <source>
        <strain evidence="3">HyVt-389</strain>
    </source>
</reference>